<evidence type="ECO:0000313" key="3">
    <source>
        <dbReference type="Proteomes" id="UP000037712"/>
    </source>
</evidence>
<name>A0A0M9WM76_RHORH</name>
<reference evidence="2 3" key="1">
    <citation type="journal article" date="2015" name="Genome Announc.">
        <title>Draft Genome Sequence of Rhodococcus rhodochrous Strain KG-21, a Soil Isolate from Oil Fields of Krishna-Godavari Basin, India.</title>
        <authorList>
            <person name="Dawar C."/>
            <person name="Aggarwal R.K."/>
        </authorList>
    </citation>
    <scope>NUCLEOTIDE SEQUENCE [LARGE SCALE GENOMIC DNA]</scope>
    <source>
        <strain evidence="2 3">KG-21</strain>
    </source>
</reference>
<keyword evidence="1" id="KW-0812">Transmembrane</keyword>
<reference evidence="3" key="2">
    <citation type="submission" date="2015-01" db="EMBL/GenBank/DDBJ databases">
        <title>Draft genome sequence of potential hydrocarbon metabolising strain of Rhodococcus rhodochrous.</title>
        <authorList>
            <person name="Aggarwal R.K."/>
            <person name="Dawar C."/>
        </authorList>
    </citation>
    <scope>NUCLEOTIDE SEQUENCE [LARGE SCALE GENOMIC DNA]</scope>
    <source>
        <strain evidence="3">KG-21</strain>
    </source>
</reference>
<dbReference type="AlphaFoldDB" id="A0A0M9WM76"/>
<comment type="caution">
    <text evidence="2">The sequence shown here is derived from an EMBL/GenBank/DDBJ whole genome shotgun (WGS) entry which is preliminary data.</text>
</comment>
<gene>
    <name evidence="2" type="ORF">Z051_21570</name>
</gene>
<proteinExistence type="predicted"/>
<sequence length="96" mass="9767">MWTGLGEHRARPAARRSTSVYLPDMLREEGTPMVYVAPRSTHTDGSPLLSVPVIVTGAGALSCGLVVAISGSLALGALAALLTVATVAGAALMIRP</sequence>
<feature type="transmembrane region" description="Helical" evidence="1">
    <location>
        <begin position="48"/>
        <end position="69"/>
    </location>
</feature>
<organism evidence="2 3">
    <name type="scientific">Rhodococcus rhodochrous KG-21</name>
    <dbReference type="NCBI Taxonomy" id="1441923"/>
    <lineage>
        <taxon>Bacteria</taxon>
        <taxon>Bacillati</taxon>
        <taxon>Actinomycetota</taxon>
        <taxon>Actinomycetes</taxon>
        <taxon>Mycobacteriales</taxon>
        <taxon>Nocardiaceae</taxon>
        <taxon>Rhodococcus</taxon>
    </lineage>
</organism>
<evidence type="ECO:0000313" key="2">
    <source>
        <dbReference type="EMBL" id="KOS54181.1"/>
    </source>
</evidence>
<keyword evidence="1" id="KW-0472">Membrane</keyword>
<protein>
    <submittedName>
        <fullName evidence="2">Uncharacterized protein</fullName>
    </submittedName>
</protein>
<accession>A0A0M9WM76</accession>
<dbReference type="EMBL" id="AZYO01000077">
    <property type="protein sequence ID" value="KOS54181.1"/>
    <property type="molecule type" value="Genomic_DNA"/>
</dbReference>
<dbReference type="Proteomes" id="UP000037712">
    <property type="component" value="Unassembled WGS sequence"/>
</dbReference>
<feature type="transmembrane region" description="Helical" evidence="1">
    <location>
        <begin position="75"/>
        <end position="94"/>
    </location>
</feature>
<dbReference type="PATRIC" id="fig|1441923.3.peg.4689"/>
<evidence type="ECO:0000256" key="1">
    <source>
        <dbReference type="SAM" id="Phobius"/>
    </source>
</evidence>
<keyword evidence="1" id="KW-1133">Transmembrane helix</keyword>